<feature type="transmembrane region" description="Helical" evidence="1">
    <location>
        <begin position="134"/>
        <end position="155"/>
    </location>
</feature>
<dbReference type="RefSeq" id="WP_132190070.1">
    <property type="nucleotide sequence ID" value="NZ_SLWM01000003.1"/>
</dbReference>
<feature type="transmembrane region" description="Helical" evidence="1">
    <location>
        <begin position="102"/>
        <end position="122"/>
    </location>
</feature>
<dbReference type="Proteomes" id="UP000295818">
    <property type="component" value="Unassembled WGS sequence"/>
</dbReference>
<evidence type="ECO:0000313" key="2">
    <source>
        <dbReference type="EMBL" id="TCO27484.1"/>
    </source>
</evidence>
<keyword evidence="1" id="KW-1133">Transmembrane helix</keyword>
<gene>
    <name evidence="2" type="ORF">EV644_103183</name>
</gene>
<keyword evidence="1" id="KW-0812">Transmembrane</keyword>
<proteinExistence type="predicted"/>
<protein>
    <submittedName>
        <fullName evidence="2">Uncharacterized protein</fullName>
    </submittedName>
</protein>
<reference evidence="2 3" key="1">
    <citation type="journal article" date="2015" name="Stand. Genomic Sci.">
        <title>Genomic Encyclopedia of Bacterial and Archaeal Type Strains, Phase III: the genomes of soil and plant-associated and newly described type strains.</title>
        <authorList>
            <person name="Whitman W.B."/>
            <person name="Woyke T."/>
            <person name="Klenk H.P."/>
            <person name="Zhou Y."/>
            <person name="Lilburn T.G."/>
            <person name="Beck B.J."/>
            <person name="De Vos P."/>
            <person name="Vandamme P."/>
            <person name="Eisen J.A."/>
            <person name="Garrity G."/>
            <person name="Hugenholtz P."/>
            <person name="Kyrpides N.C."/>
        </authorList>
    </citation>
    <scope>NUCLEOTIDE SEQUENCE [LARGE SCALE GENOMIC DNA]</scope>
    <source>
        <strain evidence="2 3">VKM Ac-2538</strain>
    </source>
</reference>
<keyword evidence="1" id="KW-0472">Membrane</keyword>
<keyword evidence="3" id="KW-1185">Reference proteome</keyword>
<evidence type="ECO:0000313" key="3">
    <source>
        <dbReference type="Proteomes" id="UP000295818"/>
    </source>
</evidence>
<comment type="caution">
    <text evidence="2">The sequence shown here is derived from an EMBL/GenBank/DDBJ whole genome shotgun (WGS) entry which is preliminary data.</text>
</comment>
<name>A0ABY2BPH7_9ACTN</name>
<accession>A0ABY2BPH7</accession>
<feature type="transmembrane region" description="Helical" evidence="1">
    <location>
        <begin position="38"/>
        <end position="59"/>
    </location>
</feature>
<evidence type="ECO:0000256" key="1">
    <source>
        <dbReference type="SAM" id="Phobius"/>
    </source>
</evidence>
<feature type="transmembrane region" description="Helical" evidence="1">
    <location>
        <begin position="71"/>
        <end position="96"/>
    </location>
</feature>
<dbReference type="EMBL" id="SLWM01000003">
    <property type="protein sequence ID" value="TCO27484.1"/>
    <property type="molecule type" value="Genomic_DNA"/>
</dbReference>
<organism evidence="2 3">
    <name type="scientific">Kribbella orskensis</name>
    <dbReference type="NCBI Taxonomy" id="2512216"/>
    <lineage>
        <taxon>Bacteria</taxon>
        <taxon>Bacillati</taxon>
        <taxon>Actinomycetota</taxon>
        <taxon>Actinomycetes</taxon>
        <taxon>Propionibacteriales</taxon>
        <taxon>Kribbellaceae</taxon>
        <taxon>Kribbella</taxon>
    </lineage>
</organism>
<sequence>MVSIPRATGAGFALGLMWGAAARVWMRLISTDPEFSWTGTGMILGSTAVCGAALGFLYGARRAGRSRSWRLLGLCWLFVFAGPGIVFLPAFLLGGLLHLRQIWCKVIGAAAVACGVLLLWILNQQEPASVNPATMYGGFLLLSVALTAGAAELYLPRPARRREPAVALAK</sequence>